<name>A0A1Q9CG65_SYMMI</name>
<evidence type="ECO:0000256" key="3">
    <source>
        <dbReference type="ARBA" id="ARBA00022989"/>
    </source>
</evidence>
<feature type="signal peptide" evidence="7">
    <location>
        <begin position="1"/>
        <end position="17"/>
    </location>
</feature>
<dbReference type="EMBL" id="LSRX01001239">
    <property type="protein sequence ID" value="OLP81923.1"/>
    <property type="molecule type" value="Genomic_DNA"/>
</dbReference>
<dbReference type="InterPro" id="IPR018490">
    <property type="entry name" value="cNMP-bd_dom_sf"/>
</dbReference>
<feature type="transmembrane region" description="Helical" evidence="6">
    <location>
        <begin position="1263"/>
        <end position="1286"/>
    </location>
</feature>
<evidence type="ECO:0000256" key="5">
    <source>
        <dbReference type="SAM" id="MobiDB-lite"/>
    </source>
</evidence>
<dbReference type="Pfam" id="PF00520">
    <property type="entry name" value="Ion_trans"/>
    <property type="match status" value="1"/>
</dbReference>
<comment type="caution">
    <text evidence="9">The sequence shown here is derived from an EMBL/GenBank/DDBJ whole genome shotgun (WGS) entry which is preliminary data.</text>
</comment>
<feature type="compositionally biased region" description="Low complexity" evidence="5">
    <location>
        <begin position="1015"/>
        <end position="1027"/>
    </location>
</feature>
<keyword evidence="2 6" id="KW-0812">Transmembrane</keyword>
<dbReference type="InterPro" id="IPR051413">
    <property type="entry name" value="K/Na_HCN_channel"/>
</dbReference>
<proteinExistence type="predicted"/>
<keyword evidence="3 6" id="KW-1133">Transmembrane helix</keyword>
<feature type="chain" id="PRO_5013203549" evidence="7">
    <location>
        <begin position="18"/>
        <end position="1626"/>
    </location>
</feature>
<keyword evidence="7" id="KW-0732">Signal</keyword>
<dbReference type="PANTHER" id="PTHR45689">
    <property type="entry name" value="I[[H]] CHANNEL, ISOFORM E"/>
    <property type="match status" value="1"/>
</dbReference>
<evidence type="ECO:0000259" key="8">
    <source>
        <dbReference type="Pfam" id="PF00520"/>
    </source>
</evidence>
<accession>A0A1Q9CG65</accession>
<dbReference type="GO" id="GO:0003254">
    <property type="term" value="P:regulation of membrane depolarization"/>
    <property type="evidence" value="ECO:0007669"/>
    <property type="project" value="TreeGrafter"/>
</dbReference>
<dbReference type="SUPFAM" id="SSF81324">
    <property type="entry name" value="Voltage-gated potassium channels"/>
    <property type="match status" value="1"/>
</dbReference>
<sequence>MLGRWALFSIAFVQSHAHRLRGGSEQLERGDWLDSRLLNVRMWTWNSGKADLREEAFRLSQTDADFIVSCQTEASKPLRDWMPAQWKEVAHGQHWGAAGGNINAQMASLFARHPLNGELIGNSSEVIAMKWWSSYLGHENNMSFANSDAASQVLLFTAQTQVLASDYKGKGGVAMSLSFPASHARPATRVDFICAHLDSEAATTRRMGITYLLSKLRARNKKSKILSEDVISKSGDLKKPCGIFDRDSPTCDLPEVKGLDQGPDAVVMLGDLNFRLRQGELGESEGPLSTIEAQLLSPAGRRKLAANDPLWDQSPFADSLVKSVESNSGFGFTCNEPYSNYLPTYKRHGAEECKLLGEKLANCSDADHLQESSSYCHMDELLNLTRNCYMKPSKKDGNLTWAVKHEDLQLGWLDRFCFRTTSRLSELSLSLKDDQGWMDYPGAADGENGSDHMPVEAMLQIGHARCDCPPGALGNGIMIEGCGSAAGPVFRTGELTSLRCEGDLSMVDQHDRIVESVRVQCLHDGSLAPVDRRSEIFDWTCKKACKDGPATEHLDAGVDASSVYLGAPALVCEDGQLQVFHWHLPMPSCVKSCHILSSPGDAWLKSQLPASQQLLSGVHGYEIRKRFERSIDVVLDGGGQHYECQRSCTVLGTSTAKCIESDMQPPPSSIRCACRLTLVVQAAVFSSEEMKSQVDYIKLQFFNGPTTDEELEQMRQGSKYVVAMKFKLEELPKLSKELENLSDLQAHVTLCSKKAGRKRHYFSSCGILAETDLRHAQSIKKLLGQVNSTEGPLTVDFNLNTTSVKLQFHYSAVAPSGEADVRSSIIFSVMVPFVVLNSINDYLCPGCSAHQLLIYRDPGHLARTEAVVMDVLGEGDWLDGEVEDGRAVFDGALPKPQLPPAQGLSPTAHGNMSALSGQLLIGPPRDSFWELHRKLGECYEADLQRLNSATPGSGLLQRHRLAQVTGSKQKAKSTATMNLKSLDRLPTPHQFQEDLTRLNAEAANPASPISGFAESSSGLGTGSLSVLPQPRADSADVGTPPEDPPALPGSPRRRPGPGRDGDDISEACLYIAHGCWLQKSKSTISRRKSTLGPRSGTTPTLASIQKRSYTLDPTGHFRNFWDFLGIFLLIKDSIAIPLQFVVDDFYLRFPILFFVTRIAVFYWCADILLCFATGYLHKGTLVQDVKQVWCHYLRTWFVPDVLVTCVDMVLEFTPVGDTVGETAATTRILRLMRLFRVVRLGKLTRVAEFLRDQFESPMASIQFNLMLVMIGMMLVEHVLACCWLGVGTLSSEATTTWLKSSGLSDSPIMVQYTTALRWAFMQLGVGGTEIEATNETEGYYTILVCFVSLVTFSTVISSMTSLVTALHGRRMEESQQFGLLRRFLRQQNIPDSLGHRITRFLQFAYHARQTHEQDLHILNLLSKSLSAEMHFARYQRCFERLPFLHELFRNSDMSAQEGQVIQRLATQGLVVLDAGEDDIVFCCGAKAEACYFAMQGSLSYETRDQGLIDVEEEQWISEMCLWTDWGHVGDLSARSFSSILAIQFQAFCECIASLVAAQNQAHRYALAYVEAMNQATGLTDVWLYEKVSTTRDIPGTGTHMLSQLFRSRFWFDPGSENMVRVAPSLA</sequence>
<evidence type="ECO:0000256" key="2">
    <source>
        <dbReference type="ARBA" id="ARBA00022692"/>
    </source>
</evidence>
<dbReference type="GO" id="GO:0035725">
    <property type="term" value="P:sodium ion transmembrane transport"/>
    <property type="evidence" value="ECO:0007669"/>
    <property type="project" value="TreeGrafter"/>
</dbReference>
<feature type="region of interest" description="Disordered" evidence="5">
    <location>
        <begin position="1006"/>
        <end position="1060"/>
    </location>
</feature>
<evidence type="ECO:0000256" key="4">
    <source>
        <dbReference type="ARBA" id="ARBA00023136"/>
    </source>
</evidence>
<feature type="region of interest" description="Disordered" evidence="5">
    <location>
        <begin position="962"/>
        <end position="987"/>
    </location>
</feature>
<dbReference type="InterPro" id="IPR005821">
    <property type="entry name" value="Ion_trans_dom"/>
</dbReference>
<dbReference type="SUPFAM" id="SSF51206">
    <property type="entry name" value="cAMP-binding domain-like"/>
    <property type="match status" value="1"/>
</dbReference>
<evidence type="ECO:0000256" key="7">
    <source>
        <dbReference type="SAM" id="SignalP"/>
    </source>
</evidence>
<keyword evidence="4 6" id="KW-0472">Membrane</keyword>
<dbReference type="InterPro" id="IPR036691">
    <property type="entry name" value="Endo/exonu/phosph_ase_sf"/>
</dbReference>
<dbReference type="GO" id="GO:0005249">
    <property type="term" value="F:voltage-gated potassium channel activity"/>
    <property type="evidence" value="ECO:0007669"/>
    <property type="project" value="TreeGrafter"/>
</dbReference>
<evidence type="ECO:0000256" key="6">
    <source>
        <dbReference type="SAM" id="Phobius"/>
    </source>
</evidence>
<feature type="compositionally biased region" description="Polar residues" evidence="5">
    <location>
        <begin position="964"/>
        <end position="979"/>
    </location>
</feature>
<feature type="transmembrane region" description="Helical" evidence="6">
    <location>
        <begin position="1151"/>
        <end position="1176"/>
    </location>
</feature>
<dbReference type="Gene3D" id="3.60.10.10">
    <property type="entry name" value="Endonuclease/exonuclease/phosphatase"/>
    <property type="match status" value="1"/>
</dbReference>
<evidence type="ECO:0000256" key="1">
    <source>
        <dbReference type="ARBA" id="ARBA00004141"/>
    </source>
</evidence>
<dbReference type="GO" id="GO:0098855">
    <property type="term" value="C:HCN channel complex"/>
    <property type="evidence" value="ECO:0007669"/>
    <property type="project" value="TreeGrafter"/>
</dbReference>
<organism evidence="9 10">
    <name type="scientific">Symbiodinium microadriaticum</name>
    <name type="common">Dinoflagellate</name>
    <name type="synonym">Zooxanthella microadriatica</name>
    <dbReference type="NCBI Taxonomy" id="2951"/>
    <lineage>
        <taxon>Eukaryota</taxon>
        <taxon>Sar</taxon>
        <taxon>Alveolata</taxon>
        <taxon>Dinophyceae</taxon>
        <taxon>Suessiales</taxon>
        <taxon>Symbiodiniaceae</taxon>
        <taxon>Symbiodinium</taxon>
    </lineage>
</organism>
<evidence type="ECO:0000313" key="10">
    <source>
        <dbReference type="Proteomes" id="UP000186817"/>
    </source>
</evidence>
<gene>
    <name evidence="9" type="primary">Kcnh7</name>
    <name evidence="9" type="ORF">AK812_SmicGene37485</name>
</gene>
<dbReference type="OrthoDB" id="421226at2759"/>
<dbReference type="Proteomes" id="UP000186817">
    <property type="component" value="Unassembled WGS sequence"/>
</dbReference>
<dbReference type="PANTHER" id="PTHR45689:SF5">
    <property type="entry name" value="I[[H]] CHANNEL, ISOFORM E"/>
    <property type="match status" value="1"/>
</dbReference>
<keyword evidence="10" id="KW-1185">Reference proteome</keyword>
<dbReference type="Gene3D" id="1.10.287.70">
    <property type="match status" value="1"/>
</dbReference>
<comment type="subcellular location">
    <subcellularLocation>
        <location evidence="1">Membrane</location>
        <topology evidence="1">Multi-pass membrane protein</topology>
    </subcellularLocation>
</comment>
<reference evidence="9 10" key="1">
    <citation type="submission" date="2016-02" db="EMBL/GenBank/DDBJ databases">
        <title>Genome analysis of coral dinoflagellate symbionts highlights evolutionary adaptations to a symbiotic lifestyle.</title>
        <authorList>
            <person name="Aranda M."/>
            <person name="Li Y."/>
            <person name="Liew Y.J."/>
            <person name="Baumgarten S."/>
            <person name="Simakov O."/>
            <person name="Wilson M."/>
            <person name="Piel J."/>
            <person name="Ashoor H."/>
            <person name="Bougouffa S."/>
            <person name="Bajic V.B."/>
            <person name="Ryu T."/>
            <person name="Ravasi T."/>
            <person name="Bayer T."/>
            <person name="Micklem G."/>
            <person name="Kim H."/>
            <person name="Bhak J."/>
            <person name="Lajeunesse T.C."/>
            <person name="Voolstra C.R."/>
        </authorList>
    </citation>
    <scope>NUCLEOTIDE SEQUENCE [LARGE SCALE GENOMIC DNA]</scope>
    <source>
        <strain evidence="9 10">CCMP2467</strain>
    </source>
</reference>
<feature type="domain" description="Ion transport" evidence="8">
    <location>
        <begin position="1119"/>
        <end position="1363"/>
    </location>
</feature>
<dbReference type="SUPFAM" id="SSF56219">
    <property type="entry name" value="DNase I-like"/>
    <property type="match status" value="1"/>
</dbReference>
<evidence type="ECO:0000313" key="9">
    <source>
        <dbReference type="EMBL" id="OLP81923.1"/>
    </source>
</evidence>
<feature type="transmembrane region" description="Helical" evidence="6">
    <location>
        <begin position="1339"/>
        <end position="1366"/>
    </location>
</feature>
<protein>
    <submittedName>
        <fullName evidence="9">Potassium voltage-gated channel subfamily H member 7</fullName>
    </submittedName>
</protein>